<dbReference type="STRING" id="119224.AKK44_07340"/>
<keyword evidence="3" id="KW-1185">Reference proteome</keyword>
<dbReference type="GO" id="GO:0016747">
    <property type="term" value="F:acyltransferase activity, transferring groups other than amino-acyl groups"/>
    <property type="evidence" value="ECO:0007669"/>
    <property type="project" value="InterPro"/>
</dbReference>
<dbReference type="RefSeq" id="WP_054279140.1">
    <property type="nucleotide sequence ID" value="NZ_LHQM01000036.1"/>
</dbReference>
<dbReference type="Proteomes" id="UP000049578">
    <property type="component" value="Unassembled WGS sequence"/>
</dbReference>
<accession>A0A0P6S0H5</accession>
<dbReference type="Gene3D" id="3.40.630.30">
    <property type="match status" value="1"/>
</dbReference>
<feature type="domain" description="N-acetyltransferase" evidence="1">
    <location>
        <begin position="1"/>
        <end position="167"/>
    </location>
</feature>
<dbReference type="AlphaFoldDB" id="A0A0P6S0H5"/>
<sequence>MEIRLAFPNEVSQVMAVIEGAKEVIAAYGSDQWQDGYPNQELIFEDILRGQGYVALNEMGDIIAYAAAIYGNEEAYNAIYEGQWQTKNKEYMTFHRIAVSKDLQNQKIGQTFLQGLIEGIDETDFRCDTHPENKAMQHLLEKLGYVYCGKVPLSGVRLAYQKQKADHEKADYQIIDEDSRYGN</sequence>
<comment type="caution">
    <text evidence="2">The sequence shown here is derived from an EMBL/GenBank/DDBJ whole genome shotgun (WGS) entry which is preliminary data.</text>
</comment>
<dbReference type="InterPro" id="IPR016181">
    <property type="entry name" value="Acyl_CoA_acyltransferase"/>
</dbReference>
<dbReference type="PROSITE" id="PS51186">
    <property type="entry name" value="GNAT"/>
    <property type="match status" value="1"/>
</dbReference>
<name>A0A0P6S0H5_9STRE</name>
<keyword evidence="2" id="KW-0808">Transferase</keyword>
<evidence type="ECO:0000259" key="1">
    <source>
        <dbReference type="PROSITE" id="PS51186"/>
    </source>
</evidence>
<dbReference type="EMBL" id="LHQM01000036">
    <property type="protein sequence ID" value="KPJ21910.1"/>
    <property type="molecule type" value="Genomic_DNA"/>
</dbReference>
<gene>
    <name evidence="2" type="ORF">AKK44_07340</name>
</gene>
<protein>
    <submittedName>
        <fullName evidence="2">GNAT family acetyltransferase</fullName>
    </submittedName>
</protein>
<proteinExistence type="predicted"/>
<dbReference type="Pfam" id="PF00583">
    <property type="entry name" value="Acetyltransf_1"/>
    <property type="match status" value="1"/>
</dbReference>
<dbReference type="PATRIC" id="fig|119224.3.peg.1211"/>
<reference evidence="2 3" key="1">
    <citation type="submission" date="2015-08" db="EMBL/GenBank/DDBJ databases">
        <title>Genome sequence of Streptococcus phocae subsp. phocae ATCC 51973T isolated from liver specimen obtained from seal.</title>
        <authorList>
            <person name="Avendano-Herrera R."/>
        </authorList>
    </citation>
    <scope>NUCLEOTIDE SEQUENCE [LARGE SCALE GENOMIC DNA]</scope>
    <source>
        <strain evidence="2 3">ATCC 51973</strain>
    </source>
</reference>
<dbReference type="SUPFAM" id="SSF55729">
    <property type="entry name" value="Acyl-CoA N-acyltransferases (Nat)"/>
    <property type="match status" value="1"/>
</dbReference>
<dbReference type="InterPro" id="IPR000182">
    <property type="entry name" value="GNAT_dom"/>
</dbReference>
<organism evidence="2 3">
    <name type="scientific">Streptococcus phocae</name>
    <dbReference type="NCBI Taxonomy" id="119224"/>
    <lineage>
        <taxon>Bacteria</taxon>
        <taxon>Bacillati</taxon>
        <taxon>Bacillota</taxon>
        <taxon>Bacilli</taxon>
        <taxon>Lactobacillales</taxon>
        <taxon>Streptococcaceae</taxon>
        <taxon>Streptococcus</taxon>
    </lineage>
</organism>
<evidence type="ECO:0000313" key="3">
    <source>
        <dbReference type="Proteomes" id="UP000049578"/>
    </source>
</evidence>
<evidence type="ECO:0000313" key="2">
    <source>
        <dbReference type="EMBL" id="KPJ21910.1"/>
    </source>
</evidence>